<evidence type="ECO:0000259" key="2">
    <source>
        <dbReference type="Pfam" id="PF04235"/>
    </source>
</evidence>
<keyword evidence="1" id="KW-0812">Transmembrane</keyword>
<keyword evidence="4" id="KW-1185">Reference proteome</keyword>
<feature type="domain" description="DUF418" evidence="2">
    <location>
        <begin position="225"/>
        <end position="389"/>
    </location>
</feature>
<dbReference type="RefSeq" id="WP_260193527.1">
    <property type="nucleotide sequence ID" value="NZ_JAFFZE010000016.1"/>
</dbReference>
<name>A0ABT2JDI7_9PSEU</name>
<feature type="transmembrane region" description="Helical" evidence="1">
    <location>
        <begin position="202"/>
        <end position="224"/>
    </location>
</feature>
<feature type="transmembrane region" description="Helical" evidence="1">
    <location>
        <begin position="278"/>
        <end position="301"/>
    </location>
</feature>
<gene>
    <name evidence="3" type="ORF">JT362_22095</name>
</gene>
<dbReference type="PANTHER" id="PTHR30590">
    <property type="entry name" value="INNER MEMBRANE PROTEIN"/>
    <property type="match status" value="1"/>
</dbReference>
<dbReference type="InterPro" id="IPR052529">
    <property type="entry name" value="Bact_Transport_Assoc"/>
</dbReference>
<dbReference type="Proteomes" id="UP001156441">
    <property type="component" value="Unassembled WGS sequence"/>
</dbReference>
<evidence type="ECO:0000313" key="4">
    <source>
        <dbReference type="Proteomes" id="UP001156441"/>
    </source>
</evidence>
<dbReference type="EMBL" id="JAFFZE010000016">
    <property type="protein sequence ID" value="MCT2585813.1"/>
    <property type="molecule type" value="Genomic_DNA"/>
</dbReference>
<reference evidence="3 4" key="1">
    <citation type="submission" date="2021-02" db="EMBL/GenBank/DDBJ databases">
        <title>Actinophytocola xerophila sp. nov., isolated from soil of cotton cropping field.</title>
        <authorList>
            <person name="Huang R."/>
            <person name="Chen X."/>
            <person name="Ge X."/>
            <person name="Liu W."/>
        </authorList>
    </citation>
    <scope>NUCLEOTIDE SEQUENCE [LARGE SCALE GENOMIC DNA]</scope>
    <source>
        <strain evidence="3 4">S1-96</strain>
    </source>
</reference>
<accession>A0ABT2JDI7</accession>
<feature type="transmembrane region" description="Helical" evidence="1">
    <location>
        <begin position="114"/>
        <end position="130"/>
    </location>
</feature>
<comment type="caution">
    <text evidence="3">The sequence shown here is derived from an EMBL/GenBank/DDBJ whole genome shotgun (WGS) entry which is preliminary data.</text>
</comment>
<dbReference type="Pfam" id="PF04235">
    <property type="entry name" value="DUF418"/>
    <property type="match status" value="1"/>
</dbReference>
<proteinExistence type="predicted"/>
<sequence length="393" mass="42502">MTDNLTVRPSVPGSLAPRASSLRALAPDLSRGFMLLLIAIVHASVFRSAWSGSGFSASDPVDLAVSGLTTLLADDRGFALFAVLFGYGVAQLYHRGTADGQEWPVLRVLLRRRGLWLVVIGLAHTVLLFFGDMLAVYGLIVLAFAGALRWAGRRLLAHAFAWLAGGTLVYAFGLPMIYQLLIGWNSVAPGEATVLSDLQYRLGWPLMMPLAFANAVFPFLIGVWAARRRVLDEPERNRKLLRAVAGYGVTISVLAGLPYALLSVGMWQASPMTYTGVYWVNLMSSYAGGFGYAAVFALIAIRIGQRRGPVVGALVATGQRSMTCYLLQSVAWMVLSAPYLLGLQNSMSNIAAAGMGVGVWLVTVLMADAMARRGIRGPAETFYRRMTYGRTRA</sequence>
<evidence type="ECO:0000256" key="1">
    <source>
        <dbReference type="SAM" id="Phobius"/>
    </source>
</evidence>
<feature type="transmembrane region" description="Helical" evidence="1">
    <location>
        <begin position="77"/>
        <end position="93"/>
    </location>
</feature>
<feature type="transmembrane region" description="Helical" evidence="1">
    <location>
        <begin position="322"/>
        <end position="341"/>
    </location>
</feature>
<keyword evidence="1" id="KW-0472">Membrane</keyword>
<organism evidence="3 4">
    <name type="scientific">Actinophytocola gossypii</name>
    <dbReference type="NCBI Taxonomy" id="2812003"/>
    <lineage>
        <taxon>Bacteria</taxon>
        <taxon>Bacillati</taxon>
        <taxon>Actinomycetota</taxon>
        <taxon>Actinomycetes</taxon>
        <taxon>Pseudonocardiales</taxon>
        <taxon>Pseudonocardiaceae</taxon>
    </lineage>
</organism>
<feature type="transmembrane region" description="Helical" evidence="1">
    <location>
        <begin position="159"/>
        <end position="182"/>
    </location>
</feature>
<feature type="transmembrane region" description="Helical" evidence="1">
    <location>
        <begin position="244"/>
        <end position="266"/>
    </location>
</feature>
<evidence type="ECO:0000313" key="3">
    <source>
        <dbReference type="EMBL" id="MCT2585813.1"/>
    </source>
</evidence>
<dbReference type="InterPro" id="IPR007349">
    <property type="entry name" value="DUF418"/>
</dbReference>
<keyword evidence="1" id="KW-1133">Transmembrane helix</keyword>
<protein>
    <submittedName>
        <fullName evidence="3">DUF418 domain-containing protein</fullName>
    </submittedName>
</protein>
<dbReference type="PANTHER" id="PTHR30590:SF2">
    <property type="entry name" value="INNER MEMBRANE PROTEIN"/>
    <property type="match status" value="1"/>
</dbReference>
<feature type="transmembrane region" description="Helical" evidence="1">
    <location>
        <begin position="347"/>
        <end position="367"/>
    </location>
</feature>